<proteinExistence type="predicted"/>
<comment type="caution">
    <text evidence="1">The sequence shown here is derived from an EMBL/GenBank/DDBJ whole genome shotgun (WGS) entry which is preliminary data.</text>
</comment>
<gene>
    <name evidence="1" type="ORF">PZE19_31835</name>
</gene>
<protein>
    <submittedName>
        <fullName evidence="1">Uncharacterized protein</fullName>
    </submittedName>
</protein>
<evidence type="ECO:0000313" key="1">
    <source>
        <dbReference type="EMBL" id="MDG3008383.1"/>
    </source>
</evidence>
<reference evidence="1 2" key="1">
    <citation type="submission" date="2023-03" db="EMBL/GenBank/DDBJ databases">
        <title>Paludisphaera mucosa sp. nov. a novel planctomycete from northern fen.</title>
        <authorList>
            <person name="Ivanova A."/>
        </authorList>
    </citation>
    <scope>NUCLEOTIDE SEQUENCE [LARGE SCALE GENOMIC DNA]</scope>
    <source>
        <strain evidence="1 2">Pla2</strain>
    </source>
</reference>
<dbReference type="RefSeq" id="WP_277864706.1">
    <property type="nucleotide sequence ID" value="NZ_JARRAG010000006.1"/>
</dbReference>
<accession>A0ABT6FLX4</accession>
<dbReference type="EMBL" id="JARRAG010000006">
    <property type="protein sequence ID" value="MDG3008383.1"/>
    <property type="molecule type" value="Genomic_DNA"/>
</dbReference>
<name>A0ABT6FLX4_9BACT</name>
<keyword evidence="2" id="KW-1185">Reference proteome</keyword>
<sequence length="76" mass="8821">MKQLIEVSTDKIQLAFTRYGTSKWETALAQARRLMDLDDPDERVLGERLRAEVMKESRTSQRGCSRPFVDFAIFPN</sequence>
<dbReference type="Proteomes" id="UP001216907">
    <property type="component" value="Unassembled WGS sequence"/>
</dbReference>
<organism evidence="1 2">
    <name type="scientific">Paludisphaera mucosa</name>
    <dbReference type="NCBI Taxonomy" id="3030827"/>
    <lineage>
        <taxon>Bacteria</taxon>
        <taxon>Pseudomonadati</taxon>
        <taxon>Planctomycetota</taxon>
        <taxon>Planctomycetia</taxon>
        <taxon>Isosphaerales</taxon>
        <taxon>Isosphaeraceae</taxon>
        <taxon>Paludisphaera</taxon>
    </lineage>
</organism>
<evidence type="ECO:0000313" key="2">
    <source>
        <dbReference type="Proteomes" id="UP001216907"/>
    </source>
</evidence>